<dbReference type="Proteomes" id="UP000030661">
    <property type="component" value="Unassembled WGS sequence"/>
</dbReference>
<dbReference type="SUPFAM" id="SSF143631">
    <property type="entry name" value="ApbE-like"/>
    <property type="match status" value="1"/>
</dbReference>
<proteinExistence type="predicted"/>
<dbReference type="AlphaFoldDB" id="A0A081BYS9"/>
<dbReference type="STRING" id="1499967.U27_04451"/>
<reference evidence="1" key="1">
    <citation type="journal article" date="2015" name="PeerJ">
        <title>First genomic representation of candidate bacterial phylum KSB3 points to enhanced environmental sensing as a trigger of wastewater bulking.</title>
        <authorList>
            <person name="Sekiguchi Y."/>
            <person name="Ohashi A."/>
            <person name="Parks D.H."/>
            <person name="Yamauchi T."/>
            <person name="Tyson G.W."/>
            <person name="Hugenholtz P."/>
        </authorList>
    </citation>
    <scope>NUCLEOTIDE SEQUENCE [LARGE SCALE GENOMIC DNA]</scope>
</reference>
<dbReference type="HOGENOM" id="CLU_074757_1_0_0"/>
<dbReference type="InterPro" id="IPR007183">
    <property type="entry name" value="UPF0280"/>
</dbReference>
<protein>
    <submittedName>
        <fullName evidence="1">ApbE family lipoprotein</fullName>
    </submittedName>
</protein>
<name>A0A081BYS9_VECG1</name>
<dbReference type="EMBL" id="DF820466">
    <property type="protein sequence ID" value="GAK57484.1"/>
    <property type="molecule type" value="Genomic_DNA"/>
</dbReference>
<gene>
    <name evidence="1" type="ORF">U27_04451</name>
</gene>
<keyword evidence="1" id="KW-0449">Lipoprotein</keyword>
<sequence length="247" mass="26099">MPKGFGIRTYQQWIQADELVQFRVTIQESDLLLLAQRDLTDLARQTLIYYRSQLEQYIAQYPDFRLSLQPIPVKSGSPSIIQAMAAAAQQAEVGPFASVAGAIAEYVGKTLLPFSPELLVENGGDIFLAGTRDRIIGIYAGNSPLTGKIALKIAASQMPCGVCTSSGTVGPSLSFGKADAAVILARSTALADACATAMGNMVSTPAHIEQGLQFAAQIPGVEGAVIIVGKELGVWGNLQLVKTSSPM</sequence>
<dbReference type="Gene3D" id="3.10.520.10">
    <property type="entry name" value="ApbE-like domains"/>
    <property type="match status" value="1"/>
</dbReference>
<organism evidence="1">
    <name type="scientific">Vecturithrix granuli</name>
    <dbReference type="NCBI Taxonomy" id="1499967"/>
    <lineage>
        <taxon>Bacteria</taxon>
        <taxon>Candidatus Moduliflexota</taxon>
        <taxon>Candidatus Vecturitrichia</taxon>
        <taxon>Candidatus Vecturitrichales</taxon>
        <taxon>Candidatus Vecturitrichaceae</taxon>
        <taxon>Candidatus Vecturithrix</taxon>
    </lineage>
</organism>
<evidence type="ECO:0000313" key="1">
    <source>
        <dbReference type="EMBL" id="GAK57484.1"/>
    </source>
</evidence>
<dbReference type="PIRSF" id="PIRSF006421">
    <property type="entry name" value="UCP006421"/>
    <property type="match status" value="1"/>
</dbReference>
<dbReference type="InterPro" id="IPR003374">
    <property type="entry name" value="ApbE-like_sf"/>
</dbReference>
<dbReference type="eggNOG" id="COG2122">
    <property type="taxonomic scope" value="Bacteria"/>
</dbReference>
<keyword evidence="2" id="KW-1185">Reference proteome</keyword>
<dbReference type="NCBIfam" id="NF003323">
    <property type="entry name" value="PRK04334.1-3"/>
    <property type="match status" value="1"/>
</dbReference>
<accession>A0A081BYS9</accession>
<evidence type="ECO:0000313" key="2">
    <source>
        <dbReference type="Proteomes" id="UP000030661"/>
    </source>
</evidence>